<dbReference type="Proteomes" id="UP001064971">
    <property type="component" value="Chromosome"/>
</dbReference>
<name>A0ABM8ADE3_9DEIO</name>
<dbReference type="EMBL" id="AP026560">
    <property type="protein sequence ID" value="BDP41652.1"/>
    <property type="molecule type" value="Genomic_DNA"/>
</dbReference>
<evidence type="ECO:0000313" key="2">
    <source>
        <dbReference type="Proteomes" id="UP001064971"/>
    </source>
</evidence>
<dbReference type="RefSeq" id="WP_264774390.1">
    <property type="nucleotide sequence ID" value="NZ_AP026560.1"/>
</dbReference>
<reference evidence="1" key="1">
    <citation type="submission" date="2022-07" db="EMBL/GenBank/DDBJ databases">
        <title>Complete Genome Sequence of the Radioresistant Bacterium Deinococcus aetherius ST0316, Isolated from the Air Dust collected in Lower Stratosphere above Japan.</title>
        <authorList>
            <person name="Satoh K."/>
            <person name="Hagiwara K."/>
            <person name="Katsumata K."/>
            <person name="Kubo A."/>
            <person name="Yokobori S."/>
            <person name="Yamagishi A."/>
            <person name="Oono Y."/>
            <person name="Narumi I."/>
        </authorList>
    </citation>
    <scope>NUCLEOTIDE SEQUENCE</scope>
    <source>
        <strain evidence="1">ST0316</strain>
    </source>
</reference>
<organism evidence="1 2">
    <name type="scientific">Deinococcus aetherius</name>
    <dbReference type="NCBI Taxonomy" id="200252"/>
    <lineage>
        <taxon>Bacteria</taxon>
        <taxon>Thermotogati</taxon>
        <taxon>Deinococcota</taxon>
        <taxon>Deinococci</taxon>
        <taxon>Deinococcales</taxon>
        <taxon>Deinococcaceae</taxon>
        <taxon>Deinococcus</taxon>
    </lineage>
</organism>
<keyword evidence="2" id="KW-1185">Reference proteome</keyword>
<sequence length="141" mass="15934">MSIGAAYLDHYQRYLRDSNAQISFEVEGKTVKVLDFAHAMKDAHIMASLGLSHFRQELGEVCEVVVPVSEGDDIVMGAVAASLSFLLHLKTGIERVSYLRHLHRSMPAFYKRYRKTAIAFVEPYPFPEGFARVELDTANRD</sequence>
<accession>A0ABM8ADE3</accession>
<evidence type="ECO:0000313" key="1">
    <source>
        <dbReference type="EMBL" id="BDP41652.1"/>
    </source>
</evidence>
<gene>
    <name evidence="1" type="ORF">DAETH_16210</name>
</gene>
<proteinExistence type="predicted"/>
<protein>
    <submittedName>
        <fullName evidence="1">Uncharacterized protein</fullName>
    </submittedName>
</protein>